<dbReference type="Proteomes" id="UP000217790">
    <property type="component" value="Unassembled WGS sequence"/>
</dbReference>
<protein>
    <recommendedName>
        <fullName evidence="3">SAP domain-containing protein</fullName>
    </recommendedName>
</protein>
<dbReference type="EMBL" id="KZ293674">
    <property type="protein sequence ID" value="PBK88148.1"/>
    <property type="molecule type" value="Genomic_DNA"/>
</dbReference>
<organism evidence="1 2">
    <name type="scientific">Armillaria gallica</name>
    <name type="common">Bulbous honey fungus</name>
    <name type="synonym">Armillaria bulbosa</name>
    <dbReference type="NCBI Taxonomy" id="47427"/>
    <lineage>
        <taxon>Eukaryota</taxon>
        <taxon>Fungi</taxon>
        <taxon>Dikarya</taxon>
        <taxon>Basidiomycota</taxon>
        <taxon>Agaricomycotina</taxon>
        <taxon>Agaricomycetes</taxon>
        <taxon>Agaricomycetidae</taxon>
        <taxon>Agaricales</taxon>
        <taxon>Marasmiineae</taxon>
        <taxon>Physalacriaceae</taxon>
        <taxon>Armillaria</taxon>
    </lineage>
</organism>
<reference evidence="2" key="1">
    <citation type="journal article" date="2017" name="Nat. Ecol. Evol.">
        <title>Genome expansion and lineage-specific genetic innovations in the forest pathogenic fungi Armillaria.</title>
        <authorList>
            <person name="Sipos G."/>
            <person name="Prasanna A.N."/>
            <person name="Walter M.C."/>
            <person name="O'Connor E."/>
            <person name="Balint B."/>
            <person name="Krizsan K."/>
            <person name="Kiss B."/>
            <person name="Hess J."/>
            <person name="Varga T."/>
            <person name="Slot J."/>
            <person name="Riley R."/>
            <person name="Boka B."/>
            <person name="Rigling D."/>
            <person name="Barry K."/>
            <person name="Lee J."/>
            <person name="Mihaltcheva S."/>
            <person name="LaButti K."/>
            <person name="Lipzen A."/>
            <person name="Waldron R."/>
            <person name="Moloney N.M."/>
            <person name="Sperisen C."/>
            <person name="Kredics L."/>
            <person name="Vagvoelgyi C."/>
            <person name="Patrignani A."/>
            <person name="Fitzpatrick D."/>
            <person name="Nagy I."/>
            <person name="Doyle S."/>
            <person name="Anderson J.B."/>
            <person name="Grigoriev I.V."/>
            <person name="Gueldener U."/>
            <person name="Muensterkoetter M."/>
            <person name="Nagy L.G."/>
        </authorList>
    </citation>
    <scope>NUCLEOTIDE SEQUENCE [LARGE SCALE GENOMIC DNA]</scope>
    <source>
        <strain evidence="2">Ar21-2</strain>
    </source>
</reference>
<evidence type="ECO:0008006" key="3">
    <source>
        <dbReference type="Google" id="ProtNLM"/>
    </source>
</evidence>
<evidence type="ECO:0000313" key="2">
    <source>
        <dbReference type="Proteomes" id="UP000217790"/>
    </source>
</evidence>
<keyword evidence="2" id="KW-1185">Reference proteome</keyword>
<sequence length="320" mass="36528">MSFLLPSNLLPAPELYVFPCLQDDKNWLDKNGNFKTEELDLSPMRKYKWLEELCKHFGLMHSGNKTMQCEQLVKFSQARMEHWKAKLLPLTCLPHKGVRVVRDGSITKRKLTYQANRIHDVSIPVSNPKGALVPMSRSVDTRSQAKVDAYIPWDPLASPEFFQCLASIIEEKLVAHQNSSPSSLSSTASMMTLLSTLLSPPALLVSECNGNTPVSSDDTAVNPIQCLLVFADGQVLIIHQGDVLLNKLFSYSTNLENLVQCWDDRNPDWVPSVDYPITIHGHPIPIKYWKHIYKSKKKTGNKWEKLRSIWLEWKYFVEAY</sequence>
<dbReference type="OMA" id="QANRIHD"/>
<dbReference type="AlphaFoldDB" id="A0A2H3DBA4"/>
<name>A0A2H3DBA4_ARMGA</name>
<proteinExistence type="predicted"/>
<accession>A0A2H3DBA4</accession>
<dbReference type="OrthoDB" id="3049189at2759"/>
<evidence type="ECO:0000313" key="1">
    <source>
        <dbReference type="EMBL" id="PBK88148.1"/>
    </source>
</evidence>
<gene>
    <name evidence="1" type="ORF">ARMGADRAFT_1120553</name>
</gene>
<dbReference type="InParanoid" id="A0A2H3DBA4"/>